<organism evidence="8 9">
    <name type="scientific">Lutispora thermophila DSM 19022</name>
    <dbReference type="NCBI Taxonomy" id="1122184"/>
    <lineage>
        <taxon>Bacteria</taxon>
        <taxon>Bacillati</taxon>
        <taxon>Bacillota</taxon>
        <taxon>Clostridia</taxon>
        <taxon>Lutisporales</taxon>
        <taxon>Lutisporaceae</taxon>
        <taxon>Lutispora</taxon>
    </lineage>
</organism>
<evidence type="ECO:0000256" key="3">
    <source>
        <dbReference type="ARBA" id="ARBA00022989"/>
    </source>
</evidence>
<keyword evidence="4 5" id="KW-0472">Membrane</keyword>
<keyword evidence="3 5" id="KW-1133">Transmembrane helix</keyword>
<feature type="transmembrane region" description="Helical" evidence="5">
    <location>
        <begin position="51"/>
        <end position="70"/>
    </location>
</feature>
<reference evidence="8 9" key="1">
    <citation type="submission" date="2016-11" db="EMBL/GenBank/DDBJ databases">
        <authorList>
            <person name="Jaros S."/>
            <person name="Januszkiewicz K."/>
            <person name="Wedrychowicz H."/>
        </authorList>
    </citation>
    <scope>NUCLEOTIDE SEQUENCE [LARGE SCALE GENOMIC DNA]</scope>
    <source>
        <strain evidence="8 9">DSM 19022</strain>
    </source>
</reference>
<dbReference type="Pfam" id="PF01957">
    <property type="entry name" value="NfeD"/>
    <property type="match status" value="1"/>
</dbReference>
<dbReference type="Pfam" id="PF24961">
    <property type="entry name" value="NfeD_membrane"/>
    <property type="match status" value="1"/>
</dbReference>
<dbReference type="SUPFAM" id="SSF141322">
    <property type="entry name" value="NfeD domain-like"/>
    <property type="match status" value="1"/>
</dbReference>
<evidence type="ECO:0000256" key="1">
    <source>
        <dbReference type="ARBA" id="ARBA00004141"/>
    </source>
</evidence>
<dbReference type="GO" id="GO:0005886">
    <property type="term" value="C:plasma membrane"/>
    <property type="evidence" value="ECO:0007669"/>
    <property type="project" value="TreeGrafter"/>
</dbReference>
<comment type="subcellular location">
    <subcellularLocation>
        <location evidence="1">Membrane</location>
        <topology evidence="1">Multi-pass membrane protein</topology>
    </subcellularLocation>
</comment>
<evidence type="ECO:0000259" key="7">
    <source>
        <dbReference type="Pfam" id="PF24961"/>
    </source>
</evidence>
<name>A0A1M6ES70_9FIRM</name>
<dbReference type="AlphaFoldDB" id="A0A1M6ES70"/>
<accession>A0A1M6ES70</accession>
<dbReference type="InterPro" id="IPR052165">
    <property type="entry name" value="Membrane_assoc_protease"/>
</dbReference>
<feature type="domain" description="NfeD integral membrane" evidence="7">
    <location>
        <begin position="26"/>
        <end position="93"/>
    </location>
</feature>
<dbReference type="Gene3D" id="2.40.50.140">
    <property type="entry name" value="Nucleic acid-binding proteins"/>
    <property type="match status" value="1"/>
</dbReference>
<dbReference type="InterPro" id="IPR056739">
    <property type="entry name" value="NfeD_membrane"/>
</dbReference>
<dbReference type="PANTHER" id="PTHR33507:SF3">
    <property type="entry name" value="INNER MEMBRANE PROTEIN YBBJ"/>
    <property type="match status" value="1"/>
</dbReference>
<feature type="transmembrane region" description="Helical" evidence="5">
    <location>
        <begin position="76"/>
        <end position="95"/>
    </location>
</feature>
<keyword evidence="2 5" id="KW-0812">Transmembrane</keyword>
<evidence type="ECO:0000256" key="2">
    <source>
        <dbReference type="ARBA" id="ARBA00022692"/>
    </source>
</evidence>
<dbReference type="EMBL" id="FQZS01000010">
    <property type="protein sequence ID" value="SHI88344.1"/>
    <property type="molecule type" value="Genomic_DNA"/>
</dbReference>
<dbReference type="InterPro" id="IPR012340">
    <property type="entry name" value="NA-bd_OB-fold"/>
</dbReference>
<feature type="transmembrane region" description="Helical" evidence="5">
    <location>
        <begin position="27"/>
        <end position="44"/>
    </location>
</feature>
<sequence>MYNVIECCSDYYILNGRKEADNVLGDWNILTIVLYVFGLLLLTVEGLMPGFGVAGITGTICVVISIALITSSLYEAILLVIATIAVFVTILVVLYKLGYGSKYLKFIILDDEQKKESGYTSSKKELSYIGKIGVADTPLRPSGVAIIEGERVNVQSQGDFIQKGSRIIVTEVDGMKIIVKKCEEEI</sequence>
<evidence type="ECO:0000256" key="5">
    <source>
        <dbReference type="SAM" id="Phobius"/>
    </source>
</evidence>
<dbReference type="PANTHER" id="PTHR33507">
    <property type="entry name" value="INNER MEMBRANE PROTEIN YBBJ"/>
    <property type="match status" value="1"/>
</dbReference>
<gene>
    <name evidence="8" type="ORF">SAMN02745176_01670</name>
</gene>
<dbReference type="OrthoDB" id="9806253at2"/>
<evidence type="ECO:0000313" key="8">
    <source>
        <dbReference type="EMBL" id="SHI88344.1"/>
    </source>
</evidence>
<protein>
    <submittedName>
        <fullName evidence="8">NfeD-like C-terminal, partner-binding</fullName>
    </submittedName>
</protein>
<dbReference type="Proteomes" id="UP000184442">
    <property type="component" value="Unassembled WGS sequence"/>
</dbReference>
<proteinExistence type="predicted"/>
<evidence type="ECO:0000313" key="9">
    <source>
        <dbReference type="Proteomes" id="UP000184442"/>
    </source>
</evidence>
<evidence type="ECO:0000256" key="4">
    <source>
        <dbReference type="ARBA" id="ARBA00023136"/>
    </source>
</evidence>
<evidence type="ECO:0000259" key="6">
    <source>
        <dbReference type="Pfam" id="PF01957"/>
    </source>
</evidence>
<dbReference type="STRING" id="1122184.SAMN02745176_01670"/>
<keyword evidence="9" id="KW-1185">Reference proteome</keyword>
<feature type="domain" description="NfeD-like C-terminal" evidence="6">
    <location>
        <begin position="127"/>
        <end position="181"/>
    </location>
</feature>
<dbReference type="InterPro" id="IPR002810">
    <property type="entry name" value="NfeD-like_C"/>
</dbReference>